<reference evidence="1 2" key="1">
    <citation type="submission" date="2019-03" db="EMBL/GenBank/DDBJ databases">
        <title>First draft genome of Liparis tanakae, snailfish: a comprehensive survey of snailfish specific genes.</title>
        <authorList>
            <person name="Kim W."/>
            <person name="Song I."/>
            <person name="Jeong J.-H."/>
            <person name="Kim D."/>
            <person name="Kim S."/>
            <person name="Ryu S."/>
            <person name="Song J.Y."/>
            <person name="Lee S.K."/>
        </authorList>
    </citation>
    <scope>NUCLEOTIDE SEQUENCE [LARGE SCALE GENOMIC DNA]</scope>
    <source>
        <tissue evidence="1">Muscle</tissue>
    </source>
</reference>
<name>A0A4Z2JDC3_9TELE</name>
<accession>A0A4Z2JDC3</accession>
<sequence>MRRDDDHLDRDGGPEQVDHLLVRQRGHRHFAYLHQSAALPEPRLPGVAVGLHLGHNALEVDVEAQLAQGVAAQGHLCGLAALGQQLQNREREWSCCQGSGEGSTCPHTSGDGKSPIAGETSLSSAAYIPGGYALTALVVDLHGGGAPRRPTNHVARGTVEHDRFGLLVQQDDEVIGNGQKAFALRPGHLVFSVTAPRLRSSAPLYGRTFSRRLCASEMKGNFPVGSTGVLVTWRSARSRRYSCRVRVAMAPNLSDLWAAFSALMTLPNRKSLKTVDLGKVTPLGIGGPKEGTSWERVTATLQKGKKRGEGLEVIYVQ</sequence>
<comment type="caution">
    <text evidence="1">The sequence shown here is derived from an EMBL/GenBank/DDBJ whole genome shotgun (WGS) entry which is preliminary data.</text>
</comment>
<dbReference type="Proteomes" id="UP000314294">
    <property type="component" value="Unassembled WGS sequence"/>
</dbReference>
<gene>
    <name evidence="1" type="ORF">EYF80_002484</name>
</gene>
<dbReference type="AlphaFoldDB" id="A0A4Z2JDC3"/>
<organism evidence="1 2">
    <name type="scientific">Liparis tanakae</name>
    <name type="common">Tanaka's snailfish</name>
    <dbReference type="NCBI Taxonomy" id="230148"/>
    <lineage>
        <taxon>Eukaryota</taxon>
        <taxon>Metazoa</taxon>
        <taxon>Chordata</taxon>
        <taxon>Craniata</taxon>
        <taxon>Vertebrata</taxon>
        <taxon>Euteleostomi</taxon>
        <taxon>Actinopterygii</taxon>
        <taxon>Neopterygii</taxon>
        <taxon>Teleostei</taxon>
        <taxon>Neoteleostei</taxon>
        <taxon>Acanthomorphata</taxon>
        <taxon>Eupercaria</taxon>
        <taxon>Perciformes</taxon>
        <taxon>Cottioidei</taxon>
        <taxon>Cottales</taxon>
        <taxon>Liparidae</taxon>
        <taxon>Liparis</taxon>
    </lineage>
</organism>
<keyword evidence="2" id="KW-1185">Reference proteome</keyword>
<protein>
    <submittedName>
        <fullName evidence="1">Uncharacterized protein</fullName>
    </submittedName>
</protein>
<evidence type="ECO:0000313" key="1">
    <source>
        <dbReference type="EMBL" id="TNN87282.1"/>
    </source>
</evidence>
<proteinExistence type="predicted"/>
<evidence type="ECO:0000313" key="2">
    <source>
        <dbReference type="Proteomes" id="UP000314294"/>
    </source>
</evidence>
<dbReference type="EMBL" id="SRLO01000011">
    <property type="protein sequence ID" value="TNN87282.1"/>
    <property type="molecule type" value="Genomic_DNA"/>
</dbReference>